<dbReference type="SUPFAM" id="SSF52091">
    <property type="entry name" value="SpoIIaa-like"/>
    <property type="match status" value="1"/>
</dbReference>
<name>A0ABN2IAI9_9ACTN</name>
<accession>A0ABN2IAI9</accession>
<reference evidence="1 2" key="1">
    <citation type="journal article" date="2019" name="Int. J. Syst. Evol. Microbiol.">
        <title>The Global Catalogue of Microorganisms (GCM) 10K type strain sequencing project: providing services to taxonomists for standard genome sequencing and annotation.</title>
        <authorList>
            <consortium name="The Broad Institute Genomics Platform"/>
            <consortium name="The Broad Institute Genome Sequencing Center for Infectious Disease"/>
            <person name="Wu L."/>
            <person name="Ma J."/>
        </authorList>
    </citation>
    <scope>NUCLEOTIDE SEQUENCE [LARGE SCALE GENOMIC DNA]</scope>
    <source>
        <strain evidence="1 2">JCM 14307</strain>
    </source>
</reference>
<evidence type="ECO:0008006" key="3">
    <source>
        <dbReference type="Google" id="ProtNLM"/>
    </source>
</evidence>
<dbReference type="InterPro" id="IPR036513">
    <property type="entry name" value="STAS_dom_sf"/>
</dbReference>
<keyword evidence="2" id="KW-1185">Reference proteome</keyword>
<dbReference type="Proteomes" id="UP001500280">
    <property type="component" value="Unassembled WGS sequence"/>
</dbReference>
<dbReference type="Gene3D" id="3.30.750.24">
    <property type="entry name" value="STAS domain"/>
    <property type="match status" value="1"/>
</dbReference>
<proteinExistence type="predicted"/>
<comment type="caution">
    <text evidence="1">The sequence shown here is derived from an EMBL/GenBank/DDBJ whole genome shotgun (WGS) entry which is preliminary data.</text>
</comment>
<gene>
    <name evidence="1" type="ORF">GCM10009745_55260</name>
</gene>
<evidence type="ECO:0000313" key="1">
    <source>
        <dbReference type="EMBL" id="GAA1701119.1"/>
    </source>
</evidence>
<organism evidence="1 2">
    <name type="scientific">Kribbella yunnanensis</name>
    <dbReference type="NCBI Taxonomy" id="190194"/>
    <lineage>
        <taxon>Bacteria</taxon>
        <taxon>Bacillati</taxon>
        <taxon>Actinomycetota</taxon>
        <taxon>Actinomycetes</taxon>
        <taxon>Propionibacteriales</taxon>
        <taxon>Kribbellaceae</taxon>
        <taxon>Kribbella</taxon>
    </lineage>
</organism>
<evidence type="ECO:0000313" key="2">
    <source>
        <dbReference type="Proteomes" id="UP001500280"/>
    </source>
</evidence>
<dbReference type="EMBL" id="BAAANF010000017">
    <property type="protein sequence ID" value="GAA1701119.1"/>
    <property type="molecule type" value="Genomic_DNA"/>
</dbReference>
<protein>
    <recommendedName>
        <fullName evidence="3">STAS domain-containing protein</fullName>
    </recommendedName>
</protein>
<dbReference type="RefSeq" id="WP_344158114.1">
    <property type="nucleotide sequence ID" value="NZ_BAAANF010000017.1"/>
</dbReference>
<sequence length="151" mass="16370">MTVRWLPEGIHLITVTGRVDIGNGRILNQVLGNVSGRRGARMIVDLNGVTGELVPVMLHVVFNLQGIRRRHDDLVVVCTVARLLRFFETSSPTAILGIVPNLRQARRLLAGAKAPAPSIGPKTTAVAATALGLIAAGLIWHQRKIRRPEVL</sequence>